<dbReference type="SUPFAM" id="SSF51905">
    <property type="entry name" value="FAD/NAD(P)-binding domain"/>
    <property type="match status" value="1"/>
</dbReference>
<dbReference type="Gene3D" id="3.30.9.10">
    <property type="entry name" value="D-Amino Acid Oxidase, subunit A, domain 2"/>
    <property type="match status" value="1"/>
</dbReference>
<dbReference type="GO" id="GO:0005737">
    <property type="term" value="C:cytoplasm"/>
    <property type="evidence" value="ECO:0007669"/>
    <property type="project" value="TreeGrafter"/>
</dbReference>
<comment type="caution">
    <text evidence="2">The sequence shown here is derived from an EMBL/GenBank/DDBJ whole genome shotgun (WGS) entry which is preliminary data.</text>
</comment>
<reference evidence="2 3" key="1">
    <citation type="submission" date="2016-07" db="EMBL/GenBank/DDBJ databases">
        <title>Pervasive Adenine N6-methylation of Active Genes in Fungi.</title>
        <authorList>
            <consortium name="DOE Joint Genome Institute"/>
            <person name="Mondo S.J."/>
            <person name="Dannebaum R.O."/>
            <person name="Kuo R.C."/>
            <person name="Labutti K."/>
            <person name="Haridas S."/>
            <person name="Kuo A."/>
            <person name="Salamov A."/>
            <person name="Ahrendt S.R."/>
            <person name="Lipzen A."/>
            <person name="Sullivan W."/>
            <person name="Andreopoulos W.B."/>
            <person name="Clum A."/>
            <person name="Lindquist E."/>
            <person name="Daum C."/>
            <person name="Ramamoorthy G.K."/>
            <person name="Gryganskyi A."/>
            <person name="Culley D."/>
            <person name="Magnuson J.K."/>
            <person name="James T.Y."/>
            <person name="O'Malley M.A."/>
            <person name="Stajich J.E."/>
            <person name="Spatafora J.W."/>
            <person name="Visel A."/>
            <person name="Grigoriev I.V."/>
        </authorList>
    </citation>
    <scope>NUCLEOTIDE SEQUENCE [LARGE SCALE GENOMIC DNA]</scope>
    <source>
        <strain evidence="2 3">CBS 115471</strain>
    </source>
</reference>
<evidence type="ECO:0000259" key="1">
    <source>
        <dbReference type="Pfam" id="PF01266"/>
    </source>
</evidence>
<accession>A0A1Y1ZEA4</accession>
<proteinExistence type="predicted"/>
<dbReference type="Pfam" id="PF01266">
    <property type="entry name" value="DAO"/>
    <property type="match status" value="1"/>
</dbReference>
<name>A0A1Y1ZEA4_9PLEO</name>
<evidence type="ECO:0000313" key="2">
    <source>
        <dbReference type="EMBL" id="ORY08600.1"/>
    </source>
</evidence>
<dbReference type="Proteomes" id="UP000193144">
    <property type="component" value="Unassembled WGS sequence"/>
</dbReference>
<dbReference type="InterPro" id="IPR006076">
    <property type="entry name" value="FAD-dep_OxRdtase"/>
</dbReference>
<dbReference type="EMBL" id="MCFA01000098">
    <property type="protein sequence ID" value="ORY08600.1"/>
    <property type="molecule type" value="Genomic_DNA"/>
</dbReference>
<keyword evidence="3" id="KW-1185">Reference proteome</keyword>
<dbReference type="InterPro" id="IPR036188">
    <property type="entry name" value="FAD/NAD-bd_sf"/>
</dbReference>
<dbReference type="PANTHER" id="PTHR13847">
    <property type="entry name" value="SARCOSINE DEHYDROGENASE-RELATED"/>
    <property type="match status" value="1"/>
</dbReference>
<dbReference type="PANTHER" id="PTHR13847:SF260">
    <property type="entry name" value="FAD DEPENDENT OXIDOREDUCTASE DOMAIN-CONTAINING PROTEIN"/>
    <property type="match status" value="1"/>
</dbReference>
<feature type="domain" description="FAD dependent oxidoreductase" evidence="1">
    <location>
        <begin position="43"/>
        <end position="407"/>
    </location>
</feature>
<evidence type="ECO:0000313" key="3">
    <source>
        <dbReference type="Proteomes" id="UP000193144"/>
    </source>
</evidence>
<gene>
    <name evidence="2" type="ORF">BCR34DRAFT_626169</name>
</gene>
<protein>
    <submittedName>
        <fullName evidence="2">FAD dependent oxidoreductase</fullName>
    </submittedName>
</protein>
<sequence>MASDLKPSLPYPNSSLSYWHRTTRSFPLLNSNDTAPVPEESAYVIIGAGLTGALTAFSLLEAGIKGSDILIIEAREVVSGSTGRNAGHCRPDGFRNFNGYAARHGKEQALKIANMEDRNFSLAKEFINKHHIACEFTTTKTFDVCFSDETAEDESKNLNEYIAAGGRADAVQVYEGEKAREATGFEGATAAYEWNAAFLHPVKLAHWVLETAAGRGVRLWTHCPVTSISAGEKGKWVLQTPRGSIASKKVIHCTNSHAGVLLPQISVGDLVPIRGQVHALVPSRAHSGHRRIEASLALRTSLRNFYAVIQTAGDGTIIFTVARSTGVTFDETSYDEEVAKEAQERFQTFFPPGVEASSLHGEGLDHAWTGLLAFTPDKVPYVGEIPELPGQYICAGFNGHGISNIFAVVSGLVKLIQGGTWEETSLPECFGYSAERLKSRV</sequence>
<organism evidence="2 3">
    <name type="scientific">Clohesyomyces aquaticus</name>
    <dbReference type="NCBI Taxonomy" id="1231657"/>
    <lineage>
        <taxon>Eukaryota</taxon>
        <taxon>Fungi</taxon>
        <taxon>Dikarya</taxon>
        <taxon>Ascomycota</taxon>
        <taxon>Pezizomycotina</taxon>
        <taxon>Dothideomycetes</taxon>
        <taxon>Pleosporomycetidae</taxon>
        <taxon>Pleosporales</taxon>
        <taxon>Lindgomycetaceae</taxon>
        <taxon>Clohesyomyces</taxon>
    </lineage>
</organism>
<dbReference type="STRING" id="1231657.A0A1Y1ZEA4"/>
<dbReference type="Gene3D" id="3.50.50.60">
    <property type="entry name" value="FAD/NAD(P)-binding domain"/>
    <property type="match status" value="1"/>
</dbReference>
<dbReference type="OrthoDB" id="429143at2759"/>
<dbReference type="AlphaFoldDB" id="A0A1Y1ZEA4"/>